<comment type="caution">
    <text evidence="1">The sequence shown here is derived from an EMBL/GenBank/DDBJ whole genome shotgun (WGS) entry which is preliminary data.</text>
</comment>
<evidence type="ECO:0000313" key="1">
    <source>
        <dbReference type="EMBL" id="TBN11309.1"/>
    </source>
</evidence>
<gene>
    <name evidence="1" type="ORF">EYC79_13615</name>
</gene>
<evidence type="ECO:0008006" key="3">
    <source>
        <dbReference type="Google" id="ProtNLM"/>
    </source>
</evidence>
<keyword evidence="2" id="KW-1185">Reference proteome</keyword>
<name>A0ABY1Y738_9HYPH</name>
<sequence>MNINSIFSIIATAILVVGCTSKNVFLTKNPIIRSTAAAQALGPGAISTALVIPGTIQPGRIYHEGVNGELFEICENDIREQNALKAMKISTVTRPKDEVEDQVYQFSVDLPWVGKARPPYERVKVTGYAVSKIAEIGNVPDYVLQNVAKNCRNKVLPRNLPYFVTSAVAVADKAETFSRNFVDSAHIAIFEIGGSGETKGPVRSDVIFATDARKYER</sequence>
<reference evidence="1 2" key="1">
    <citation type="submission" date="2019-02" db="EMBL/GenBank/DDBJ databases">
        <title>Current taxonomic status of genus Agrobacterium and description of Agrobacterium cavarae sp. nov. isolated from maize roots.</title>
        <authorList>
            <person name="Flores-Felix J.D."/>
            <person name="Menendez E."/>
            <person name="Ramirez-Bahena M.H."/>
            <person name="Garcia-Fraile P."/>
            <person name="Velazquez E."/>
        </authorList>
    </citation>
    <scope>NUCLEOTIDE SEQUENCE [LARGE SCALE GENOMIC DNA]</scope>
    <source>
        <strain evidence="1 2">RZME10</strain>
    </source>
</reference>
<dbReference type="EMBL" id="SISF01000031">
    <property type="protein sequence ID" value="TBN11309.1"/>
    <property type="molecule type" value="Genomic_DNA"/>
</dbReference>
<accession>A0ABY1Y738</accession>
<evidence type="ECO:0000313" key="2">
    <source>
        <dbReference type="Proteomes" id="UP000294239"/>
    </source>
</evidence>
<dbReference type="RefSeq" id="WP_130978345.1">
    <property type="nucleotide sequence ID" value="NZ_DAINEC010000024.1"/>
</dbReference>
<proteinExistence type="predicted"/>
<dbReference type="Proteomes" id="UP000294239">
    <property type="component" value="Unassembled WGS sequence"/>
</dbReference>
<protein>
    <recommendedName>
        <fullName evidence="3">Lipoprotein</fullName>
    </recommendedName>
</protein>
<dbReference type="GeneID" id="301042219"/>
<organism evidence="1 2">
    <name type="scientific">Agrobacterium cavarae</name>
    <dbReference type="NCBI Taxonomy" id="2528239"/>
    <lineage>
        <taxon>Bacteria</taxon>
        <taxon>Pseudomonadati</taxon>
        <taxon>Pseudomonadota</taxon>
        <taxon>Alphaproteobacteria</taxon>
        <taxon>Hyphomicrobiales</taxon>
        <taxon>Rhizobiaceae</taxon>
        <taxon>Rhizobium/Agrobacterium group</taxon>
        <taxon>Agrobacterium</taxon>
    </lineage>
</organism>